<organism evidence="26 27">
    <name type="scientific">Desulfosudis oleivorans (strain DSM 6200 / JCM 39069 / Hxd3)</name>
    <name type="common">Desulfococcus oleovorans</name>
    <dbReference type="NCBI Taxonomy" id="96561"/>
    <lineage>
        <taxon>Bacteria</taxon>
        <taxon>Pseudomonadati</taxon>
        <taxon>Thermodesulfobacteriota</taxon>
        <taxon>Desulfobacteria</taxon>
        <taxon>Desulfobacterales</taxon>
        <taxon>Desulfosudaceae</taxon>
        <taxon>Desulfosudis</taxon>
    </lineage>
</organism>
<dbReference type="AlphaFoldDB" id="A8ZTL3"/>
<dbReference type="SUPFAM" id="SSF53244">
    <property type="entry name" value="MurD-like peptide ligases, peptide-binding domain"/>
    <property type="match status" value="1"/>
</dbReference>
<comment type="catalytic activity">
    <reaction evidence="22">
        <text>7,8-dihydropteroate + L-glutamate + ATP = 7,8-dihydrofolate + ADP + phosphate + H(+)</text>
        <dbReference type="Rhea" id="RHEA:23584"/>
        <dbReference type="ChEBI" id="CHEBI:15378"/>
        <dbReference type="ChEBI" id="CHEBI:17839"/>
        <dbReference type="ChEBI" id="CHEBI:29985"/>
        <dbReference type="ChEBI" id="CHEBI:30616"/>
        <dbReference type="ChEBI" id="CHEBI:43474"/>
        <dbReference type="ChEBI" id="CHEBI:57451"/>
        <dbReference type="ChEBI" id="CHEBI:456216"/>
        <dbReference type="EC" id="6.3.2.12"/>
    </reaction>
</comment>
<comment type="subunit">
    <text evidence="6">Monomer.</text>
</comment>
<name>A8ZTL3_DESOH</name>
<comment type="cofactor">
    <cofactor evidence="1">
        <name>Mg(2+)</name>
        <dbReference type="ChEBI" id="CHEBI:18420"/>
    </cofactor>
</comment>
<evidence type="ECO:0000256" key="16">
    <source>
        <dbReference type="ARBA" id="ARBA00030048"/>
    </source>
</evidence>
<evidence type="ECO:0000256" key="13">
    <source>
        <dbReference type="ARBA" id="ARBA00022840"/>
    </source>
</evidence>
<evidence type="ECO:0000256" key="7">
    <source>
        <dbReference type="ARBA" id="ARBA00013023"/>
    </source>
</evidence>
<dbReference type="GO" id="GO:0046654">
    <property type="term" value="P:tetrahydrofolate biosynthetic process"/>
    <property type="evidence" value="ECO:0007669"/>
    <property type="project" value="UniProtKB-UniPathway"/>
</dbReference>
<evidence type="ECO:0000256" key="17">
    <source>
        <dbReference type="ARBA" id="ARBA00030592"/>
    </source>
</evidence>
<evidence type="ECO:0000256" key="10">
    <source>
        <dbReference type="ARBA" id="ARBA00022598"/>
    </source>
</evidence>
<comment type="catalytic activity">
    <reaction evidence="19">
        <text>(6S)-5,6,7,8-tetrahydrofolyl-(gamma-L-Glu)(n) + L-glutamate + ATP = (6S)-5,6,7,8-tetrahydrofolyl-(gamma-L-Glu)(n+1) + ADP + phosphate + H(+)</text>
        <dbReference type="Rhea" id="RHEA:10580"/>
        <dbReference type="Rhea" id="RHEA-COMP:14738"/>
        <dbReference type="Rhea" id="RHEA-COMP:14740"/>
        <dbReference type="ChEBI" id="CHEBI:15378"/>
        <dbReference type="ChEBI" id="CHEBI:29985"/>
        <dbReference type="ChEBI" id="CHEBI:30616"/>
        <dbReference type="ChEBI" id="CHEBI:43474"/>
        <dbReference type="ChEBI" id="CHEBI:141005"/>
        <dbReference type="ChEBI" id="CHEBI:456216"/>
        <dbReference type="EC" id="6.3.2.17"/>
    </reaction>
</comment>
<proteinExistence type="inferred from homology"/>
<feature type="domain" description="Mur ligase C-terminal" evidence="24">
    <location>
        <begin position="293"/>
        <end position="413"/>
    </location>
</feature>
<dbReference type="Pfam" id="PF08245">
    <property type="entry name" value="Mur_ligase_M"/>
    <property type="match status" value="1"/>
</dbReference>
<evidence type="ECO:0000256" key="22">
    <source>
        <dbReference type="ARBA" id="ARBA00049161"/>
    </source>
</evidence>
<reference evidence="26 27" key="1">
    <citation type="submission" date="2007-10" db="EMBL/GenBank/DDBJ databases">
        <title>Complete sequence of Desulfococcus oleovorans Hxd3.</title>
        <authorList>
            <consortium name="US DOE Joint Genome Institute"/>
            <person name="Copeland A."/>
            <person name="Lucas S."/>
            <person name="Lapidus A."/>
            <person name="Barry K."/>
            <person name="Glavina del Rio T."/>
            <person name="Dalin E."/>
            <person name="Tice H."/>
            <person name="Pitluck S."/>
            <person name="Kiss H."/>
            <person name="Brettin T."/>
            <person name="Bruce D."/>
            <person name="Detter J.C."/>
            <person name="Han C."/>
            <person name="Schmutz J."/>
            <person name="Larimer F."/>
            <person name="Land M."/>
            <person name="Hauser L."/>
            <person name="Kyrpides N."/>
            <person name="Kim E."/>
            <person name="Wawrik B."/>
            <person name="Richardson P."/>
        </authorList>
    </citation>
    <scope>NUCLEOTIDE SEQUENCE [LARGE SCALE GENOMIC DNA]</scope>
    <source>
        <strain evidence="27">DSM 6200 / JCM 39069 / Hxd3</strain>
    </source>
</reference>
<feature type="domain" description="Mur ligase central" evidence="25">
    <location>
        <begin position="48"/>
        <end position="264"/>
    </location>
</feature>
<dbReference type="Gene3D" id="3.40.1190.10">
    <property type="entry name" value="Mur-like, catalytic domain"/>
    <property type="match status" value="1"/>
</dbReference>
<comment type="pathway">
    <text evidence="4">Cofactor biosynthesis; tetrahydrofolylpolyglutamate biosynthesis.</text>
</comment>
<dbReference type="PANTHER" id="PTHR11136">
    <property type="entry name" value="FOLYLPOLYGLUTAMATE SYNTHASE-RELATED"/>
    <property type="match status" value="1"/>
</dbReference>
<keyword evidence="13 23" id="KW-0067">ATP-binding</keyword>
<evidence type="ECO:0000259" key="24">
    <source>
        <dbReference type="Pfam" id="PF02875"/>
    </source>
</evidence>
<dbReference type="GO" id="GO:0046656">
    <property type="term" value="P:folic acid biosynthetic process"/>
    <property type="evidence" value="ECO:0007669"/>
    <property type="project" value="UniProtKB-KW"/>
</dbReference>
<evidence type="ECO:0000313" key="26">
    <source>
        <dbReference type="EMBL" id="ABW66277.1"/>
    </source>
</evidence>
<dbReference type="SUPFAM" id="SSF53623">
    <property type="entry name" value="MurD-like peptide ligases, catalytic domain"/>
    <property type="match status" value="1"/>
</dbReference>
<dbReference type="PROSITE" id="PS01012">
    <property type="entry name" value="FOLYLPOLYGLU_SYNT_2"/>
    <property type="match status" value="1"/>
</dbReference>
<dbReference type="eggNOG" id="COG0285">
    <property type="taxonomic scope" value="Bacteria"/>
</dbReference>
<evidence type="ECO:0000256" key="20">
    <source>
        <dbReference type="ARBA" id="ARBA00047808"/>
    </source>
</evidence>
<comment type="catalytic activity">
    <reaction evidence="20">
        <text>10-formyltetrahydrofolyl-(gamma-L-Glu)(n) + L-glutamate + ATP = 10-formyltetrahydrofolyl-(gamma-L-Glu)(n+1) + ADP + phosphate + H(+)</text>
        <dbReference type="Rhea" id="RHEA:51904"/>
        <dbReference type="Rhea" id="RHEA-COMP:13088"/>
        <dbReference type="Rhea" id="RHEA-COMP:14300"/>
        <dbReference type="ChEBI" id="CHEBI:15378"/>
        <dbReference type="ChEBI" id="CHEBI:29985"/>
        <dbReference type="ChEBI" id="CHEBI:30616"/>
        <dbReference type="ChEBI" id="CHEBI:43474"/>
        <dbReference type="ChEBI" id="CHEBI:134413"/>
        <dbReference type="ChEBI" id="CHEBI:456216"/>
        <dbReference type="EC" id="6.3.2.17"/>
    </reaction>
</comment>
<sequence>MARQSEYQRLIHEMYNLRRFGIKLELTTMQRMLDALGRPHTRYETIHIAGTNGKGSIATTLATILHAAGYRTGLYTSPHLVTFNERIQINNRPVSNAAVVRACKAVRGLSGDGREPTFFEYTTAMAFYLFAELGVDIAVIETGMGGRFDATNIITPCLSVISNISVEHRMYLGNTLGEIAGEKAGIIKPGVPVVTGARQKPVLDVIKKVAKKQAAPLYRLGGEFRVRRHGDGTFSYHGISHRWDRLRTVLAGGFQMDNAALALAGCELLMASGKPLSEATVRKGLASTRWPARLEIVSDSPTILIDGAHNLQAAKNLAAFLSEQMAGRKITLVAGILDDKPYRAMLRALVPLCDRVILTRAQIGRAIAPEILEREARNLGATRTHVVDRVDKALAFALAHTPKKSGAVCVAGSLYVAGEARHAIKKQGEMQPAI</sequence>
<comment type="similarity">
    <text evidence="5 23">Belongs to the folylpolyglutamate synthase family.</text>
</comment>
<dbReference type="NCBIfam" id="TIGR01499">
    <property type="entry name" value="folC"/>
    <property type="match status" value="1"/>
</dbReference>
<keyword evidence="14" id="KW-0460">Magnesium</keyword>
<dbReference type="InterPro" id="IPR001645">
    <property type="entry name" value="Folylpolyglutamate_synth"/>
</dbReference>
<comment type="catalytic activity">
    <reaction evidence="21">
        <text>(6R)-5,10-methylenetetrahydrofolyl-(gamma-L-Glu)(n) + L-glutamate + ATP = (6R)-5,10-methylenetetrahydrofolyl-(gamma-L-Glu)(n+1) + ADP + phosphate + H(+)</text>
        <dbReference type="Rhea" id="RHEA:51912"/>
        <dbReference type="Rhea" id="RHEA-COMP:13257"/>
        <dbReference type="Rhea" id="RHEA-COMP:13258"/>
        <dbReference type="ChEBI" id="CHEBI:15378"/>
        <dbReference type="ChEBI" id="CHEBI:29985"/>
        <dbReference type="ChEBI" id="CHEBI:30616"/>
        <dbReference type="ChEBI" id="CHEBI:43474"/>
        <dbReference type="ChEBI" id="CHEBI:136572"/>
        <dbReference type="ChEBI" id="CHEBI:456216"/>
        <dbReference type="EC" id="6.3.2.17"/>
    </reaction>
</comment>
<evidence type="ECO:0000256" key="23">
    <source>
        <dbReference type="PIRNR" id="PIRNR001563"/>
    </source>
</evidence>
<comment type="pathway">
    <text evidence="3">Cofactor biosynthesis; tetrahydrofolate biosynthesis; 7,8-dihydrofolate from 2-amino-4-hydroxy-6-hydroxymethyl-7,8-dihydropteridine diphosphate and 4-aminobenzoate: step 2/2.</text>
</comment>
<dbReference type="InterPro" id="IPR036565">
    <property type="entry name" value="Mur-like_cat_sf"/>
</dbReference>
<comment type="function">
    <text evidence="2">Functions in two distinct reactions of the de novo folate biosynthetic pathway. Catalyzes the addition of a glutamate residue to dihydropteroate (7,8-dihydropteroate or H2Pte) to form dihydrofolate (7,8-dihydrofolate monoglutamate or H2Pte-Glu). Also catalyzes successive additions of L-glutamate to tetrahydrofolate or 10-formyltetrahydrofolate or 5,10-methylenetetrahydrofolate, leading to folylpolyglutamate derivatives.</text>
</comment>
<keyword evidence="15" id="KW-0289">Folate biosynthesis</keyword>
<dbReference type="HOGENOM" id="CLU_015869_1_2_7"/>
<dbReference type="STRING" id="96561.Dole_0467"/>
<evidence type="ECO:0000256" key="1">
    <source>
        <dbReference type="ARBA" id="ARBA00001946"/>
    </source>
</evidence>
<evidence type="ECO:0000256" key="18">
    <source>
        <dbReference type="ARBA" id="ARBA00032510"/>
    </source>
</evidence>
<dbReference type="GO" id="GO:0005737">
    <property type="term" value="C:cytoplasm"/>
    <property type="evidence" value="ECO:0007669"/>
    <property type="project" value="TreeGrafter"/>
</dbReference>
<dbReference type="GO" id="GO:0005524">
    <property type="term" value="F:ATP binding"/>
    <property type="evidence" value="ECO:0007669"/>
    <property type="project" value="UniProtKB-KW"/>
</dbReference>
<evidence type="ECO:0000259" key="25">
    <source>
        <dbReference type="Pfam" id="PF08245"/>
    </source>
</evidence>
<dbReference type="PANTHER" id="PTHR11136:SF0">
    <property type="entry name" value="DIHYDROFOLATE SYNTHETASE-RELATED"/>
    <property type="match status" value="1"/>
</dbReference>
<evidence type="ECO:0000256" key="9">
    <source>
        <dbReference type="ARBA" id="ARBA00019357"/>
    </source>
</evidence>
<dbReference type="GO" id="GO:0004326">
    <property type="term" value="F:tetrahydrofolylpolyglutamate synthase activity"/>
    <property type="evidence" value="ECO:0007669"/>
    <property type="project" value="UniProtKB-EC"/>
</dbReference>
<dbReference type="PROSITE" id="PS01011">
    <property type="entry name" value="FOLYLPOLYGLU_SYNT_1"/>
    <property type="match status" value="1"/>
</dbReference>
<dbReference type="Pfam" id="PF02875">
    <property type="entry name" value="Mur_ligase_C"/>
    <property type="match status" value="1"/>
</dbReference>
<keyword evidence="12 23" id="KW-0547">Nucleotide-binding</keyword>
<evidence type="ECO:0000256" key="14">
    <source>
        <dbReference type="ARBA" id="ARBA00022842"/>
    </source>
</evidence>
<dbReference type="FunFam" id="3.40.1190.10:FF:000004">
    <property type="entry name" value="Dihydrofolate synthase/folylpolyglutamate synthase"/>
    <property type="match status" value="1"/>
</dbReference>
<dbReference type="GO" id="GO:0008841">
    <property type="term" value="F:dihydrofolate synthase activity"/>
    <property type="evidence" value="ECO:0007669"/>
    <property type="project" value="UniProtKB-EC"/>
</dbReference>
<gene>
    <name evidence="26" type="ordered locus">Dole_0467</name>
</gene>
<evidence type="ECO:0000256" key="15">
    <source>
        <dbReference type="ARBA" id="ARBA00022909"/>
    </source>
</evidence>
<accession>A8ZTL3</accession>
<dbReference type="PIRSF" id="PIRSF001563">
    <property type="entry name" value="Folylpolyglu_synth"/>
    <property type="match status" value="1"/>
</dbReference>
<dbReference type="InterPro" id="IPR036615">
    <property type="entry name" value="Mur_ligase_C_dom_sf"/>
</dbReference>
<evidence type="ECO:0000256" key="12">
    <source>
        <dbReference type="ARBA" id="ARBA00022741"/>
    </source>
</evidence>
<dbReference type="Gene3D" id="3.90.190.20">
    <property type="entry name" value="Mur ligase, C-terminal domain"/>
    <property type="match status" value="1"/>
</dbReference>
<dbReference type="InterPro" id="IPR013221">
    <property type="entry name" value="Mur_ligase_cen"/>
</dbReference>
<evidence type="ECO:0000256" key="5">
    <source>
        <dbReference type="ARBA" id="ARBA00008276"/>
    </source>
</evidence>
<evidence type="ECO:0000256" key="11">
    <source>
        <dbReference type="ARBA" id="ARBA00022723"/>
    </source>
</evidence>
<evidence type="ECO:0000256" key="19">
    <source>
        <dbReference type="ARBA" id="ARBA00047493"/>
    </source>
</evidence>
<protein>
    <recommendedName>
        <fullName evidence="9">Dihydrofolate synthase/folylpolyglutamate synthase</fullName>
        <ecNumber evidence="7">6.3.2.12</ecNumber>
        <ecNumber evidence="8">6.3.2.17</ecNumber>
    </recommendedName>
    <alternativeName>
        <fullName evidence="18">Folylpoly-gamma-glutamate synthetase-dihydrofolate synthetase</fullName>
    </alternativeName>
    <alternativeName>
        <fullName evidence="16">Folylpolyglutamate synthetase</fullName>
    </alternativeName>
    <alternativeName>
        <fullName evidence="17">Tetrahydrofolylpolyglutamate synthase</fullName>
    </alternativeName>
</protein>
<dbReference type="EC" id="6.3.2.12" evidence="7"/>
<keyword evidence="10 23" id="KW-0436">Ligase</keyword>
<evidence type="ECO:0000256" key="6">
    <source>
        <dbReference type="ARBA" id="ARBA00011245"/>
    </source>
</evidence>
<evidence type="ECO:0000256" key="8">
    <source>
        <dbReference type="ARBA" id="ARBA00013025"/>
    </source>
</evidence>
<evidence type="ECO:0000256" key="3">
    <source>
        <dbReference type="ARBA" id="ARBA00004799"/>
    </source>
</evidence>
<evidence type="ECO:0000256" key="4">
    <source>
        <dbReference type="ARBA" id="ARBA00005150"/>
    </source>
</evidence>
<dbReference type="InterPro" id="IPR004101">
    <property type="entry name" value="Mur_ligase_C"/>
</dbReference>
<keyword evidence="27" id="KW-1185">Reference proteome</keyword>
<dbReference type="RefSeq" id="WP_012173896.1">
    <property type="nucleotide sequence ID" value="NC_009943.1"/>
</dbReference>
<dbReference type="GO" id="GO:0046872">
    <property type="term" value="F:metal ion binding"/>
    <property type="evidence" value="ECO:0007669"/>
    <property type="project" value="UniProtKB-KW"/>
</dbReference>
<dbReference type="KEGG" id="dol:Dole_0467"/>
<dbReference type="EMBL" id="CP000859">
    <property type="protein sequence ID" value="ABW66277.1"/>
    <property type="molecule type" value="Genomic_DNA"/>
</dbReference>
<dbReference type="Proteomes" id="UP000008561">
    <property type="component" value="Chromosome"/>
</dbReference>
<evidence type="ECO:0000313" key="27">
    <source>
        <dbReference type="Proteomes" id="UP000008561"/>
    </source>
</evidence>
<dbReference type="InterPro" id="IPR018109">
    <property type="entry name" value="Folylpolyglutamate_synth_CS"/>
</dbReference>
<evidence type="ECO:0000256" key="2">
    <source>
        <dbReference type="ARBA" id="ARBA00002714"/>
    </source>
</evidence>
<dbReference type="EC" id="6.3.2.17" evidence="8"/>
<keyword evidence="11" id="KW-0479">Metal-binding</keyword>
<evidence type="ECO:0000256" key="21">
    <source>
        <dbReference type="ARBA" id="ARBA00049035"/>
    </source>
</evidence>
<dbReference type="UniPathway" id="UPA00077">
    <property type="reaction ID" value="UER00157"/>
</dbReference>